<dbReference type="Proteomes" id="UP001153555">
    <property type="component" value="Unassembled WGS sequence"/>
</dbReference>
<feature type="compositionally biased region" description="Low complexity" evidence="1">
    <location>
        <begin position="341"/>
        <end position="358"/>
    </location>
</feature>
<feature type="compositionally biased region" description="Basic and acidic residues" evidence="1">
    <location>
        <begin position="479"/>
        <end position="488"/>
    </location>
</feature>
<organism evidence="2 3">
    <name type="scientific">Striga hermonthica</name>
    <name type="common">Purple witchweed</name>
    <name type="synonym">Buchnera hermonthica</name>
    <dbReference type="NCBI Taxonomy" id="68872"/>
    <lineage>
        <taxon>Eukaryota</taxon>
        <taxon>Viridiplantae</taxon>
        <taxon>Streptophyta</taxon>
        <taxon>Embryophyta</taxon>
        <taxon>Tracheophyta</taxon>
        <taxon>Spermatophyta</taxon>
        <taxon>Magnoliopsida</taxon>
        <taxon>eudicotyledons</taxon>
        <taxon>Gunneridae</taxon>
        <taxon>Pentapetalae</taxon>
        <taxon>asterids</taxon>
        <taxon>lamiids</taxon>
        <taxon>Lamiales</taxon>
        <taxon>Orobanchaceae</taxon>
        <taxon>Buchnereae</taxon>
        <taxon>Striga</taxon>
    </lineage>
</organism>
<keyword evidence="3" id="KW-1185">Reference proteome</keyword>
<feature type="region of interest" description="Disordered" evidence="1">
    <location>
        <begin position="22"/>
        <end position="49"/>
    </location>
</feature>
<gene>
    <name evidence="2" type="ORF">SHERM_13360</name>
</gene>
<dbReference type="PANTHER" id="PTHR33870">
    <property type="entry name" value="CARDIOMYOPATHY-ASSOCIATED PROTEIN"/>
    <property type="match status" value="1"/>
</dbReference>
<feature type="compositionally biased region" description="Basic and acidic residues" evidence="1">
    <location>
        <begin position="23"/>
        <end position="39"/>
    </location>
</feature>
<evidence type="ECO:0000313" key="2">
    <source>
        <dbReference type="EMBL" id="CAA0812801.1"/>
    </source>
</evidence>
<proteinExistence type="predicted"/>
<evidence type="ECO:0000313" key="3">
    <source>
        <dbReference type="Proteomes" id="UP001153555"/>
    </source>
</evidence>
<feature type="region of interest" description="Disordered" evidence="1">
    <location>
        <begin position="336"/>
        <end position="495"/>
    </location>
</feature>
<protein>
    <submittedName>
        <fullName evidence="2">Uncharacterized protein</fullName>
    </submittedName>
</protein>
<accession>A0A9N7MPA6</accession>
<feature type="region of interest" description="Disordered" evidence="1">
    <location>
        <begin position="262"/>
        <end position="289"/>
    </location>
</feature>
<dbReference type="AlphaFoldDB" id="A0A9N7MPA6"/>
<feature type="compositionally biased region" description="Basic and acidic residues" evidence="1">
    <location>
        <begin position="376"/>
        <end position="386"/>
    </location>
</feature>
<dbReference type="OrthoDB" id="1908091at2759"/>
<dbReference type="EMBL" id="CACSLK010011299">
    <property type="protein sequence ID" value="CAA0812801.1"/>
    <property type="molecule type" value="Genomic_DNA"/>
</dbReference>
<feature type="compositionally biased region" description="Basic and acidic residues" evidence="1">
    <location>
        <begin position="80"/>
        <end position="98"/>
    </location>
</feature>
<feature type="compositionally biased region" description="Basic and acidic residues" evidence="1">
    <location>
        <begin position="123"/>
        <end position="137"/>
    </location>
</feature>
<feature type="compositionally biased region" description="Polar residues" evidence="1">
    <location>
        <begin position="158"/>
        <end position="167"/>
    </location>
</feature>
<dbReference type="PANTHER" id="PTHR33870:SF4">
    <property type="entry name" value="CARDIOMYOPATHY-ASSOCIATED PROTEIN"/>
    <property type="match status" value="1"/>
</dbReference>
<feature type="compositionally biased region" description="Basic and acidic residues" evidence="1">
    <location>
        <begin position="176"/>
        <end position="188"/>
    </location>
</feature>
<comment type="caution">
    <text evidence="2">The sequence shown here is derived from an EMBL/GenBank/DDBJ whole genome shotgun (WGS) entry which is preliminary data.</text>
</comment>
<name>A0A9N7MPA6_STRHE</name>
<reference evidence="2" key="1">
    <citation type="submission" date="2019-12" db="EMBL/GenBank/DDBJ databases">
        <authorList>
            <person name="Scholes J."/>
        </authorList>
    </citation>
    <scope>NUCLEOTIDE SEQUENCE</scope>
</reference>
<sequence>MNCCFTWSLLSYGEPNIPEIEIEEKKTSPVEESEGRLVEGDLEDDDDATPLIEEKSRELDKIWHENGDLSGKVKIEEVLESNDEKSSEADSFDLEKVNVDSLDSPPRSPWTRIEDREKEEDVDIIHELKVKQEKQQQEDDGDGDDDEQQAESSDSGSNRAESSSPDTSMADILPMLDERHPLLDEDAPRPVYGLASSDKSSVRSHDSDDEYETHDEAREEIEGGIDYPFCLTPISTRRQNNPFDLPNDNSCNDLGLPPIPGSAPSVLIQRHNPFDIPYDPNEEKPNLMGDGFKEEFSAFQPREAVFRRHKSFNNVGPLVFGSGRRDARMRPYFVPEGSILEESPSSSFRRQSSGLSESKVSLAPETESIVSVEDLEDKKLSVDQEIGKAFQGTPGDQEPISHQEKEDEEENRELEPISQTVNVSEHVGHQEKEDEEEENLELEPISEIVNVSEHVGHGSQSSDDEESSELDQDDSNYEGGEHVYRRESSSSSLSEVSERVFTEIESGKGFPVLDERRYGVAQEPGNLNQTSMESTNSGTLLADVPQWTLSILERTTIGRFSEGLMSDEHAMMGNEEDRETVRSQESDADAYERADEKAISMPSVDGNSYPFDDAREMHIPYSGHLDEVRVLLAGSTLQESVLIESSEEDVQVTQDLNILETDSHITTEEVDDIKDIDEELLSELDNVGDFSVNQWGLGSSEIEKRIDYSVEEIFAQDIKINNTRVAADIDLD</sequence>
<feature type="compositionally biased region" description="Acidic residues" evidence="1">
    <location>
        <begin position="138"/>
        <end position="149"/>
    </location>
</feature>
<evidence type="ECO:0000256" key="1">
    <source>
        <dbReference type="SAM" id="MobiDB-lite"/>
    </source>
</evidence>
<feature type="compositionally biased region" description="Acidic residues" evidence="1">
    <location>
        <begin position="462"/>
        <end position="476"/>
    </location>
</feature>
<feature type="region of interest" description="Disordered" evidence="1">
    <location>
        <begin position="80"/>
        <end position="224"/>
    </location>
</feature>